<evidence type="ECO:0000313" key="3">
    <source>
        <dbReference type="Proteomes" id="UP000546162"/>
    </source>
</evidence>
<protein>
    <recommendedName>
        <fullName evidence="1">Metallo-beta-lactamase domain-containing protein</fullName>
    </recommendedName>
</protein>
<dbReference type="InterPro" id="IPR036866">
    <property type="entry name" value="RibonucZ/Hydroxyglut_hydro"/>
</dbReference>
<sequence length="101" mass="10613">MLVSVGLAMVVSVELITAVRAAPRRAASPTTCPQSRILFTGDTIARAPDGTVLLGVFNTDPGQAADFLRRQAELDVDIACFGHGTPPTEKTSHPLKALASR</sequence>
<reference evidence="2 3" key="1">
    <citation type="submission" date="2020-08" db="EMBL/GenBank/DDBJ databases">
        <title>Sequencing the genomes of 1000 actinobacteria strains.</title>
        <authorList>
            <person name="Klenk H.-P."/>
        </authorList>
    </citation>
    <scope>NUCLEOTIDE SEQUENCE [LARGE SCALE GENOMIC DNA]</scope>
    <source>
        <strain evidence="2 3">DSM 45809</strain>
    </source>
</reference>
<name>A0A7W7MA41_9ACTN</name>
<keyword evidence="3" id="KW-1185">Reference proteome</keyword>
<evidence type="ECO:0000313" key="2">
    <source>
        <dbReference type="EMBL" id="MBB4742562.1"/>
    </source>
</evidence>
<proteinExistence type="predicted"/>
<organism evidence="2 3">
    <name type="scientific">Actinoplanes octamycinicus</name>
    <dbReference type="NCBI Taxonomy" id="135948"/>
    <lineage>
        <taxon>Bacteria</taxon>
        <taxon>Bacillati</taxon>
        <taxon>Actinomycetota</taxon>
        <taxon>Actinomycetes</taxon>
        <taxon>Micromonosporales</taxon>
        <taxon>Micromonosporaceae</taxon>
        <taxon>Actinoplanes</taxon>
    </lineage>
</organism>
<dbReference type="Gene3D" id="3.60.15.10">
    <property type="entry name" value="Ribonuclease Z/Hydroxyacylglutathione hydrolase-like"/>
    <property type="match status" value="1"/>
</dbReference>
<dbReference type="Proteomes" id="UP000546162">
    <property type="component" value="Unassembled WGS sequence"/>
</dbReference>
<accession>A0A7W7MA41</accession>
<dbReference type="EMBL" id="JACHNB010000001">
    <property type="protein sequence ID" value="MBB4742562.1"/>
    <property type="molecule type" value="Genomic_DNA"/>
</dbReference>
<feature type="domain" description="Metallo-beta-lactamase" evidence="1">
    <location>
        <begin position="31"/>
        <end position="83"/>
    </location>
</feature>
<gene>
    <name evidence="2" type="ORF">BJY16_006021</name>
</gene>
<dbReference type="Pfam" id="PF00753">
    <property type="entry name" value="Lactamase_B"/>
    <property type="match status" value="1"/>
</dbReference>
<dbReference type="SUPFAM" id="SSF56281">
    <property type="entry name" value="Metallo-hydrolase/oxidoreductase"/>
    <property type="match status" value="1"/>
</dbReference>
<dbReference type="InterPro" id="IPR001279">
    <property type="entry name" value="Metallo-B-lactamas"/>
</dbReference>
<comment type="caution">
    <text evidence="2">The sequence shown here is derived from an EMBL/GenBank/DDBJ whole genome shotgun (WGS) entry which is preliminary data.</text>
</comment>
<dbReference type="RefSeq" id="WP_185042910.1">
    <property type="nucleotide sequence ID" value="NZ_BAABFG010000005.1"/>
</dbReference>
<dbReference type="AlphaFoldDB" id="A0A7W7MA41"/>
<evidence type="ECO:0000259" key="1">
    <source>
        <dbReference type="Pfam" id="PF00753"/>
    </source>
</evidence>